<dbReference type="EMBL" id="QUSY01000392">
    <property type="protein sequence ID" value="RHY29805.1"/>
    <property type="molecule type" value="Genomic_DNA"/>
</dbReference>
<proteinExistence type="predicted"/>
<dbReference type="AlphaFoldDB" id="A0A418AWA4"/>
<protein>
    <submittedName>
        <fullName evidence="1">Uncharacterized protein</fullName>
    </submittedName>
</protein>
<accession>A0A418AWA4</accession>
<organism evidence="1 2">
    <name type="scientific">Aphanomyces invadans</name>
    <dbReference type="NCBI Taxonomy" id="157072"/>
    <lineage>
        <taxon>Eukaryota</taxon>
        <taxon>Sar</taxon>
        <taxon>Stramenopiles</taxon>
        <taxon>Oomycota</taxon>
        <taxon>Saprolegniomycetes</taxon>
        <taxon>Saprolegniales</taxon>
        <taxon>Verrucalvaceae</taxon>
        <taxon>Aphanomyces</taxon>
    </lineage>
</organism>
<dbReference type="Proteomes" id="UP000285060">
    <property type="component" value="Unassembled WGS sequence"/>
</dbReference>
<name>A0A418AWA4_9STRA</name>
<evidence type="ECO:0000313" key="2">
    <source>
        <dbReference type="Proteomes" id="UP000285060"/>
    </source>
</evidence>
<evidence type="ECO:0000313" key="1">
    <source>
        <dbReference type="EMBL" id="RHY29805.1"/>
    </source>
</evidence>
<comment type="caution">
    <text evidence="1">The sequence shown here is derived from an EMBL/GenBank/DDBJ whole genome shotgun (WGS) entry which is preliminary data.</text>
</comment>
<sequence>MREYSKARLDEKQRLVDQCASLEGEVVSLVHTAPLTWKQIASALRYAHDAEVAKRDVLRLQVNKNSILLRNLQTWVALNPNPQVCVEKHEHTNMLRVVTSYGEALNVVLGHFHPTPTRWVVVGQQISVDDLVDQSQWPQKDRSFWYTAFRDDVADAMAHWRMLQILPQAKTGAGVVSLEDEGHRWGVDLDTHDNGRAVFIKTAHEVMAMLTKNALDAVLASFAQS</sequence>
<reference evidence="1 2" key="1">
    <citation type="submission" date="2018-08" db="EMBL/GenBank/DDBJ databases">
        <title>Aphanomyces genome sequencing and annotation.</title>
        <authorList>
            <person name="Minardi D."/>
            <person name="Oidtmann B."/>
            <person name="Van Der Giezen M."/>
            <person name="Studholme D.J."/>
        </authorList>
    </citation>
    <scope>NUCLEOTIDE SEQUENCE [LARGE SCALE GENOMIC DNA]</scope>
    <source>
        <strain evidence="1 2">NJM0002</strain>
    </source>
</reference>
<keyword evidence="2" id="KW-1185">Reference proteome</keyword>
<dbReference type="VEuPathDB" id="FungiDB:H310_09539"/>
<gene>
    <name evidence="1" type="ORF">DYB32_005799</name>
</gene>